<dbReference type="Proteomes" id="UP000641910">
    <property type="component" value="Unassembled WGS sequence"/>
</dbReference>
<sequence>MPRIELDSFAYMVKGYKENHPRLQHIPLGMEGNGRIVEVDNQHGTVRLEDFERKSFAFLANDIPSLLTRLRLRK</sequence>
<dbReference type="InterPro" id="IPR038228">
    <property type="entry name" value="Syd_sf"/>
</dbReference>
<dbReference type="RefSeq" id="WP_049720376.1">
    <property type="nucleotide sequence ID" value="NZ_CP036487.1"/>
</dbReference>
<gene>
    <name evidence="1" type="ORF">I8U22_06545</name>
</gene>
<comment type="caution">
    <text evidence="1">The sequence shown here is derived from an EMBL/GenBank/DDBJ whole genome shotgun (WGS) entry which is preliminary data.</text>
</comment>
<accession>A0ABS0QGT2</accession>
<evidence type="ECO:0000313" key="1">
    <source>
        <dbReference type="EMBL" id="MBH8588479.1"/>
    </source>
</evidence>
<dbReference type="Gene3D" id="3.40.1580.20">
    <property type="entry name" value="Syd protein"/>
    <property type="match status" value="1"/>
</dbReference>
<dbReference type="EMBL" id="JAECVU010000003">
    <property type="protein sequence ID" value="MBH8588479.1"/>
    <property type="molecule type" value="Genomic_DNA"/>
</dbReference>
<name>A0ABS0QGT2_THEVU</name>
<protein>
    <submittedName>
        <fullName evidence="1">Uncharacterized protein</fullName>
    </submittedName>
</protein>
<evidence type="ECO:0000313" key="2">
    <source>
        <dbReference type="Proteomes" id="UP000641910"/>
    </source>
</evidence>
<organism evidence="1 2">
    <name type="scientific">Thermoactinomyces vulgaris</name>
    <dbReference type="NCBI Taxonomy" id="2026"/>
    <lineage>
        <taxon>Bacteria</taxon>
        <taxon>Bacillati</taxon>
        <taxon>Bacillota</taxon>
        <taxon>Bacilli</taxon>
        <taxon>Bacillales</taxon>
        <taxon>Thermoactinomycetaceae</taxon>
        <taxon>Thermoactinomyces</taxon>
    </lineage>
</organism>
<proteinExistence type="predicted"/>
<reference evidence="1 2" key="1">
    <citation type="submission" date="2020-12" db="EMBL/GenBank/DDBJ databases">
        <title>WGS of Thermoactinomyces spp.</title>
        <authorList>
            <person name="Cheng K."/>
        </authorList>
    </citation>
    <scope>NUCLEOTIDE SEQUENCE [LARGE SCALE GENOMIC DNA]</scope>
    <source>
        <strain evidence="2">CICC 10650\ACCC 41061</strain>
    </source>
</reference>
<keyword evidence="2" id="KW-1185">Reference proteome</keyword>